<dbReference type="InterPro" id="IPR011051">
    <property type="entry name" value="RmlC_Cupin_sf"/>
</dbReference>
<dbReference type="EMBL" id="FMSV02000305">
    <property type="protein sequence ID" value="SEH05504.1"/>
    <property type="molecule type" value="Genomic_DNA"/>
</dbReference>
<dbReference type="Pfam" id="PF07883">
    <property type="entry name" value="Cupin_2"/>
    <property type="match status" value="1"/>
</dbReference>
<name>A0A1H6F909_9GAMM</name>
<proteinExistence type="predicted"/>
<dbReference type="InterPro" id="IPR013096">
    <property type="entry name" value="Cupin_2"/>
</dbReference>
<feature type="domain" description="Cupin type-2" evidence="1">
    <location>
        <begin position="36"/>
        <end position="102"/>
    </location>
</feature>
<accession>A0A1H6F909</accession>
<organism evidence="2 3">
    <name type="scientific">Candidatus Venteria ishoeyi</name>
    <dbReference type="NCBI Taxonomy" id="1899563"/>
    <lineage>
        <taxon>Bacteria</taxon>
        <taxon>Pseudomonadati</taxon>
        <taxon>Pseudomonadota</taxon>
        <taxon>Gammaproteobacteria</taxon>
        <taxon>Thiotrichales</taxon>
        <taxon>Thiotrichaceae</taxon>
        <taxon>Venteria</taxon>
    </lineage>
</organism>
<gene>
    <name evidence="2" type="ORF">MBHS_01358</name>
</gene>
<dbReference type="RefSeq" id="WP_103919426.1">
    <property type="nucleotide sequence ID" value="NZ_FMSV02000305.1"/>
</dbReference>
<protein>
    <submittedName>
        <fullName evidence="2">Cupin domain protein</fullName>
    </submittedName>
</protein>
<reference evidence="2 3" key="1">
    <citation type="submission" date="2016-10" db="EMBL/GenBank/DDBJ databases">
        <authorList>
            <person name="de Groot N.N."/>
        </authorList>
    </citation>
    <scope>NUCLEOTIDE SEQUENCE [LARGE SCALE GENOMIC DNA]</scope>
    <source>
        <strain evidence="2">MBHS1</strain>
    </source>
</reference>
<dbReference type="Proteomes" id="UP000236724">
    <property type="component" value="Unassembled WGS sequence"/>
</dbReference>
<evidence type="ECO:0000313" key="2">
    <source>
        <dbReference type="EMBL" id="SEH05504.1"/>
    </source>
</evidence>
<keyword evidence="3" id="KW-1185">Reference proteome</keyword>
<dbReference type="InterPro" id="IPR014710">
    <property type="entry name" value="RmlC-like_jellyroll"/>
</dbReference>
<dbReference type="SUPFAM" id="SSF51182">
    <property type="entry name" value="RmlC-like cupins"/>
    <property type="match status" value="1"/>
</dbReference>
<evidence type="ECO:0000313" key="3">
    <source>
        <dbReference type="Proteomes" id="UP000236724"/>
    </source>
</evidence>
<dbReference type="AlphaFoldDB" id="A0A1H6F909"/>
<sequence>MKYVKDKNWLEKEGYSKKIFLDENDLGTKGARVQEIKIKAGEVAKIHHHKIQTEIFYFLNKNGYFIVNGEKIKPKVGEILVVEPNDKHEIVNNTKEDFLYLCFKINYSEDDLYWDE</sequence>
<dbReference type="OrthoDB" id="116921at2"/>
<dbReference type="Gene3D" id="2.60.120.10">
    <property type="entry name" value="Jelly Rolls"/>
    <property type="match status" value="1"/>
</dbReference>
<evidence type="ECO:0000259" key="1">
    <source>
        <dbReference type="Pfam" id="PF07883"/>
    </source>
</evidence>